<dbReference type="Pfam" id="PF16868">
    <property type="entry name" value="NMT1_3"/>
    <property type="match status" value="1"/>
</dbReference>
<dbReference type="Proteomes" id="UP000291213">
    <property type="component" value="Unassembled WGS sequence"/>
</dbReference>
<dbReference type="RefSeq" id="WP_131160865.1">
    <property type="nucleotide sequence ID" value="NZ_BDMD01000141.1"/>
</dbReference>
<evidence type="ECO:0000256" key="2">
    <source>
        <dbReference type="SAM" id="Phobius"/>
    </source>
</evidence>
<gene>
    <name evidence="3" type="ORF">apy_16970</name>
</gene>
<keyword evidence="2" id="KW-1133">Transmembrane helix</keyword>
<protein>
    <submittedName>
        <fullName evidence="3">TRAP transporter, solute-binding component</fullName>
    </submittedName>
</protein>
<dbReference type="AlphaFoldDB" id="A0A401HC68"/>
<feature type="region of interest" description="Disordered" evidence="1">
    <location>
        <begin position="34"/>
        <end position="53"/>
    </location>
</feature>
<evidence type="ECO:0000256" key="1">
    <source>
        <dbReference type="SAM" id="MobiDB-lite"/>
    </source>
</evidence>
<name>A0A401HC68_AERPX</name>
<dbReference type="Gene3D" id="3.40.190.10">
    <property type="entry name" value="Periplasmic binding protein-like II"/>
    <property type="match status" value="2"/>
</dbReference>
<sequence length="369" mass="39932">MAENRNLLIAVGAVVVVLIILVAGYMLLGGGEEEAPAATPTETQTGVGETTTSPEAEKLVIRWGTSRVGSSGYKALTTLAQVLNREIPEIEIVVEPQSGAIASMKGFANGDLDGAYGADIAFREMYTSTGRFEGFTANRLPVQTLWVFTIDIGLAVPKDRADEFKCWSDFDGKTIFTLPLGWDTGTALRNALDALGINYNHKELDLEAVATSLSRGDIVATGVYVTGERSVAPWIQNMLAQIDLVVVNPCPEEIDKLEQAGIPVARVSANAFPEPVGVDEFIGVRIFYGFHTGLNLSEDIVYKIIKTTYENIDELASLDPAFSQLKKDFVGFQVQAIESLADLVPVHPGLAKFLKEMGAWKEEWKIAGS</sequence>
<accession>A0A401HC68</accession>
<dbReference type="EMBL" id="BDMD01000141">
    <property type="protein sequence ID" value="GBF09972.1"/>
    <property type="molecule type" value="Genomic_DNA"/>
</dbReference>
<keyword evidence="2" id="KW-0472">Membrane</keyword>
<dbReference type="InterPro" id="IPR011852">
    <property type="entry name" value="TRAP_TAXI"/>
</dbReference>
<keyword evidence="2" id="KW-0812">Transmembrane</keyword>
<reference evidence="3 4" key="1">
    <citation type="submission" date="2017-02" db="EMBL/GenBank/DDBJ databases">
        <title>isolation and characterization of a novel temperate virus Aeropyrum globular virus 1 infecting hyperthermophilic archaeon Aeropyrum.</title>
        <authorList>
            <person name="Yumiya M."/>
            <person name="Yoshida T."/>
            <person name="Sako Y."/>
        </authorList>
    </citation>
    <scope>NUCLEOTIDE SEQUENCE [LARGE SCALE GENOMIC DNA]</scope>
    <source>
        <strain evidence="3 4">YK1-12-2013</strain>
    </source>
</reference>
<proteinExistence type="predicted"/>
<dbReference type="OrthoDB" id="27995at2157"/>
<dbReference type="SUPFAM" id="SSF53850">
    <property type="entry name" value="Periplasmic binding protein-like II"/>
    <property type="match status" value="1"/>
</dbReference>
<comment type="caution">
    <text evidence="3">The sequence shown here is derived from an EMBL/GenBank/DDBJ whole genome shotgun (WGS) entry which is preliminary data.</text>
</comment>
<feature type="transmembrane region" description="Helical" evidence="2">
    <location>
        <begin position="7"/>
        <end position="28"/>
    </location>
</feature>
<organism evidence="3 4">
    <name type="scientific">Aeropyrum pernix</name>
    <dbReference type="NCBI Taxonomy" id="56636"/>
    <lineage>
        <taxon>Archaea</taxon>
        <taxon>Thermoproteota</taxon>
        <taxon>Thermoprotei</taxon>
        <taxon>Desulfurococcales</taxon>
        <taxon>Desulfurococcaceae</taxon>
        <taxon>Aeropyrum</taxon>
    </lineage>
</organism>
<feature type="compositionally biased region" description="Low complexity" evidence="1">
    <location>
        <begin position="36"/>
        <end position="52"/>
    </location>
</feature>
<evidence type="ECO:0000313" key="3">
    <source>
        <dbReference type="EMBL" id="GBF09972.1"/>
    </source>
</evidence>
<evidence type="ECO:0000313" key="4">
    <source>
        <dbReference type="Proteomes" id="UP000291213"/>
    </source>
</evidence>